<dbReference type="Pfam" id="PF10601">
    <property type="entry name" value="zf-LITAF-like"/>
    <property type="match status" value="1"/>
</dbReference>
<reference evidence="3" key="1">
    <citation type="journal article" date="2021" name="Proc. Natl. Acad. Sci. U.S.A.">
        <title>A Catalog of Tens of Thousands of Viruses from Human Metagenomes Reveals Hidden Associations with Chronic Diseases.</title>
        <authorList>
            <person name="Tisza M.J."/>
            <person name="Buck C.B."/>
        </authorList>
    </citation>
    <scope>NUCLEOTIDE SEQUENCE</scope>
    <source>
        <strain evidence="3">CtLNL10</strain>
    </source>
</reference>
<feature type="domain" description="LITAF" evidence="2">
    <location>
        <begin position="6"/>
        <end position="68"/>
    </location>
</feature>
<protein>
    <submittedName>
        <fullName evidence="3">Transcription factor IIS-like protein</fullName>
    </submittedName>
</protein>
<dbReference type="InterPro" id="IPR006629">
    <property type="entry name" value="LITAF"/>
</dbReference>
<evidence type="ECO:0000259" key="2">
    <source>
        <dbReference type="Pfam" id="PF10601"/>
    </source>
</evidence>
<keyword evidence="1" id="KW-0472">Membrane</keyword>
<keyword evidence="1" id="KW-1133">Transmembrane helix</keyword>
<evidence type="ECO:0000313" key="3">
    <source>
        <dbReference type="EMBL" id="DAE13845.1"/>
    </source>
</evidence>
<organism evidence="3">
    <name type="scientific">Siphoviridae sp. ctLNL10</name>
    <dbReference type="NCBI Taxonomy" id="2825453"/>
    <lineage>
        <taxon>Viruses</taxon>
        <taxon>Duplodnaviria</taxon>
        <taxon>Heunggongvirae</taxon>
        <taxon>Uroviricota</taxon>
        <taxon>Caudoviricetes</taxon>
    </lineage>
</organism>
<accession>A0A8S5Q597</accession>
<dbReference type="EMBL" id="BK015570">
    <property type="protein sequence ID" value="DAE13845.1"/>
    <property type="molecule type" value="Genomic_DNA"/>
</dbReference>
<proteinExistence type="predicted"/>
<name>A0A8S5Q597_9CAUD</name>
<evidence type="ECO:0000256" key="1">
    <source>
        <dbReference type="SAM" id="Phobius"/>
    </source>
</evidence>
<keyword evidence="1" id="KW-0812">Transmembrane</keyword>
<feature type="transmembrane region" description="Helical" evidence="1">
    <location>
        <begin position="31"/>
        <end position="52"/>
    </location>
</feature>
<sequence length="73" mass="8269">MNNVRMCPKCHSNNITYQTVSESKKTGCLTVLLYILLALTLCGLLIVIPLMLRKKTETVTYAVCQSCGFRWKI</sequence>